<dbReference type="AlphaFoldDB" id="A0A5P2FVX6"/>
<protein>
    <submittedName>
        <fullName evidence="3">Lytic transglycosylase domain-containing protein</fullName>
    </submittedName>
</protein>
<dbReference type="EMBL" id="CP044016">
    <property type="protein sequence ID" value="QES87664.1"/>
    <property type="molecule type" value="Genomic_DNA"/>
</dbReference>
<dbReference type="OrthoDB" id="9815002at2"/>
<feature type="domain" description="Transglycosylase SLT" evidence="2">
    <location>
        <begin position="105"/>
        <end position="205"/>
    </location>
</feature>
<evidence type="ECO:0000256" key="1">
    <source>
        <dbReference type="ARBA" id="ARBA00007734"/>
    </source>
</evidence>
<sequence>MKKVRNRKKGRANYSLKLGFPVLFFLSFTQKNFAQGNTAFKNLLPKQDSIVTQTEKIKAPLNPQVLGFKNNYVKKEAHEMDNMRHWGKHYFDIYDKIFTQYQLPLELKYLSVIESSLQSSMRSWAGAVGPWQLMFDEAMRFGLVVNENRDDRMDFNKSTVAAAKLLTELHHQFGDWLLVIAAYNAGPGAVRKAIRKSGSEDFWKLQYYLPQETRNHVKKFISTHYYFEGSGGVTTMTKSESKNSFYIQKKESKLTPQELNNTTIDSIRGFYNSTIITKSIGVNMQLFDRYNPGFNKIVSNGQPYPLRLPKDKMIEFLSKKDQILQDCFHQLLH</sequence>
<reference evidence="3 4" key="1">
    <citation type="submission" date="2019-09" db="EMBL/GenBank/DDBJ databases">
        <title>Complete genome sequence of Arachidicoccus sp. B3-10 isolated from apple orchard soil.</title>
        <authorList>
            <person name="Kim H.S."/>
            <person name="Han K.-I."/>
            <person name="Suh M.K."/>
            <person name="Lee K.C."/>
            <person name="Eom M.K."/>
            <person name="Kim J.-S."/>
            <person name="Kang S.W."/>
            <person name="Sin Y."/>
            <person name="Lee J.-S."/>
        </authorList>
    </citation>
    <scope>NUCLEOTIDE SEQUENCE [LARGE SCALE GENOMIC DNA]</scope>
    <source>
        <strain evidence="3 4">B3-10</strain>
    </source>
</reference>
<comment type="similarity">
    <text evidence="1">Belongs to the transglycosylase Slt family.</text>
</comment>
<accession>A0A5P2FVX6</accession>
<proteinExistence type="inferred from homology"/>
<dbReference type="Pfam" id="PF01464">
    <property type="entry name" value="SLT"/>
    <property type="match status" value="1"/>
</dbReference>
<dbReference type="InterPro" id="IPR008258">
    <property type="entry name" value="Transglycosylase_SLT_dom_1"/>
</dbReference>
<dbReference type="Proteomes" id="UP000292424">
    <property type="component" value="Chromosome"/>
</dbReference>
<dbReference type="InterPro" id="IPR023346">
    <property type="entry name" value="Lysozyme-like_dom_sf"/>
</dbReference>
<dbReference type="SUPFAM" id="SSF53955">
    <property type="entry name" value="Lysozyme-like"/>
    <property type="match status" value="1"/>
</dbReference>
<name>A0A5P2FVX6_9BACT</name>
<dbReference type="KEGG" id="arac:E0W69_002950"/>
<evidence type="ECO:0000313" key="3">
    <source>
        <dbReference type="EMBL" id="QES87664.1"/>
    </source>
</evidence>
<evidence type="ECO:0000259" key="2">
    <source>
        <dbReference type="Pfam" id="PF01464"/>
    </source>
</evidence>
<gene>
    <name evidence="3" type="ORF">E0W69_002950</name>
</gene>
<dbReference type="PANTHER" id="PTHR37423">
    <property type="entry name" value="SOLUBLE LYTIC MUREIN TRANSGLYCOSYLASE-RELATED"/>
    <property type="match status" value="1"/>
</dbReference>
<keyword evidence="4" id="KW-1185">Reference proteome</keyword>
<organism evidence="3 4">
    <name type="scientific">Rhizosphaericola mali</name>
    <dbReference type="NCBI Taxonomy" id="2545455"/>
    <lineage>
        <taxon>Bacteria</taxon>
        <taxon>Pseudomonadati</taxon>
        <taxon>Bacteroidota</taxon>
        <taxon>Chitinophagia</taxon>
        <taxon>Chitinophagales</taxon>
        <taxon>Chitinophagaceae</taxon>
        <taxon>Rhizosphaericola</taxon>
    </lineage>
</organism>
<dbReference type="Gene3D" id="1.10.530.10">
    <property type="match status" value="1"/>
</dbReference>
<evidence type="ECO:0000313" key="4">
    <source>
        <dbReference type="Proteomes" id="UP000292424"/>
    </source>
</evidence>
<dbReference type="PANTHER" id="PTHR37423:SF2">
    <property type="entry name" value="MEMBRANE-BOUND LYTIC MUREIN TRANSGLYCOSYLASE C"/>
    <property type="match status" value="1"/>
</dbReference>
<dbReference type="CDD" id="cd16894">
    <property type="entry name" value="MltD-like"/>
    <property type="match status" value="1"/>
</dbReference>